<dbReference type="RefSeq" id="WP_009128050.1">
    <property type="nucleotide sequence ID" value="NZ_JH992940.1"/>
</dbReference>
<name>K9ESQ2_9BACE</name>
<feature type="region of interest" description="Disordered" evidence="1">
    <location>
        <begin position="217"/>
        <end position="236"/>
    </location>
</feature>
<reference evidence="2 3" key="1">
    <citation type="submission" date="2012-09" db="EMBL/GenBank/DDBJ databases">
        <title>The Genome Sequence of Bacteroides oleiciplenus YIT 12058.</title>
        <authorList>
            <consortium name="The Broad Institute Genome Sequencing Platform"/>
            <person name="Earl A."/>
            <person name="Ward D."/>
            <person name="Feldgarden M."/>
            <person name="Gevers D."/>
            <person name="Morotomi M."/>
            <person name="Walker B."/>
            <person name="Young S.K."/>
            <person name="Zeng Q."/>
            <person name="Gargeya S."/>
            <person name="Fitzgerald M."/>
            <person name="Haas B."/>
            <person name="Abouelleil A."/>
            <person name="Alvarado L."/>
            <person name="Arachchi H.M."/>
            <person name="Berlin A.M."/>
            <person name="Chapman S.B."/>
            <person name="Goldberg J."/>
            <person name="Griggs A."/>
            <person name="Gujja S."/>
            <person name="Hansen M."/>
            <person name="Howarth C."/>
            <person name="Imamovic A."/>
            <person name="Larimer J."/>
            <person name="McCowen C."/>
            <person name="Montmayeur A."/>
            <person name="Murphy C."/>
            <person name="Neiman D."/>
            <person name="Pearson M."/>
            <person name="Priest M."/>
            <person name="Roberts A."/>
            <person name="Saif S."/>
            <person name="Shea T."/>
            <person name="Sisk P."/>
            <person name="Sykes S."/>
            <person name="Wortman J."/>
            <person name="Nusbaum C."/>
            <person name="Birren B."/>
        </authorList>
    </citation>
    <scope>NUCLEOTIDE SEQUENCE [LARGE SCALE GENOMIC DNA]</scope>
    <source>
        <strain evidence="2 3">YIT 12058</strain>
    </source>
</reference>
<accession>K9ESQ2</accession>
<proteinExistence type="predicted"/>
<evidence type="ECO:0000256" key="1">
    <source>
        <dbReference type="SAM" id="MobiDB-lite"/>
    </source>
</evidence>
<protein>
    <submittedName>
        <fullName evidence="2">Uncharacterized protein</fullName>
    </submittedName>
</protein>
<organism evidence="2 3">
    <name type="scientific">Bacteroides oleiciplenus YIT 12058</name>
    <dbReference type="NCBI Taxonomy" id="742727"/>
    <lineage>
        <taxon>Bacteria</taxon>
        <taxon>Pseudomonadati</taxon>
        <taxon>Bacteroidota</taxon>
        <taxon>Bacteroidia</taxon>
        <taxon>Bacteroidales</taxon>
        <taxon>Bacteroidaceae</taxon>
        <taxon>Bacteroides</taxon>
    </lineage>
</organism>
<dbReference type="AlphaFoldDB" id="K9ESQ2"/>
<feature type="compositionally biased region" description="Basic and acidic residues" evidence="1">
    <location>
        <begin position="198"/>
        <end position="207"/>
    </location>
</feature>
<dbReference type="HOGENOM" id="CLU_1173592_0_0_10"/>
<feature type="compositionally biased region" description="Basic residues" evidence="1">
    <location>
        <begin position="187"/>
        <end position="197"/>
    </location>
</feature>
<evidence type="ECO:0000313" key="2">
    <source>
        <dbReference type="EMBL" id="EKU92220.1"/>
    </source>
</evidence>
<dbReference type="EMBL" id="ADLF01000002">
    <property type="protein sequence ID" value="EKU92220.1"/>
    <property type="molecule type" value="Genomic_DNA"/>
</dbReference>
<sequence length="236" mass="27069">MKTINVVEKREIVSVYSFTEFAAMLLERPVSNVVLRNRNKDELIVLERVALYAKSKVPTVDELKNAWKSMFYNTWTVKFEIERLAKKDLRCGNIFRNLDKFDILMYNAGELVFDTSTYNLDLIEKRIGITPKSKTREDYPTNKMLKEHSYKIAESAWSMLNIEAHVLKQLQEVDEPSKTASMESKTAKKTAPKATRKKIVENTDENAERAEAVKAVKAAKTEKKQAKKEEVATVAA</sequence>
<dbReference type="PATRIC" id="fig|742727.4.peg.673"/>
<dbReference type="Proteomes" id="UP000009872">
    <property type="component" value="Unassembled WGS sequence"/>
</dbReference>
<evidence type="ECO:0000313" key="3">
    <source>
        <dbReference type="Proteomes" id="UP000009872"/>
    </source>
</evidence>
<feature type="region of interest" description="Disordered" evidence="1">
    <location>
        <begin position="175"/>
        <end position="207"/>
    </location>
</feature>
<keyword evidence="3" id="KW-1185">Reference proteome</keyword>
<comment type="caution">
    <text evidence="2">The sequence shown here is derived from an EMBL/GenBank/DDBJ whole genome shotgun (WGS) entry which is preliminary data.</text>
</comment>
<gene>
    <name evidence="2" type="ORF">HMPREF9447_00670</name>
</gene>